<organism evidence="2 3">
    <name type="scientific">Acaulospora morrowiae</name>
    <dbReference type="NCBI Taxonomy" id="94023"/>
    <lineage>
        <taxon>Eukaryota</taxon>
        <taxon>Fungi</taxon>
        <taxon>Fungi incertae sedis</taxon>
        <taxon>Mucoromycota</taxon>
        <taxon>Glomeromycotina</taxon>
        <taxon>Glomeromycetes</taxon>
        <taxon>Diversisporales</taxon>
        <taxon>Acaulosporaceae</taxon>
        <taxon>Acaulospora</taxon>
    </lineage>
</organism>
<keyword evidence="3" id="KW-1185">Reference proteome</keyword>
<reference evidence="2" key="1">
    <citation type="submission" date="2021-06" db="EMBL/GenBank/DDBJ databases">
        <authorList>
            <person name="Kallberg Y."/>
            <person name="Tangrot J."/>
            <person name="Rosling A."/>
        </authorList>
    </citation>
    <scope>NUCLEOTIDE SEQUENCE</scope>
    <source>
        <strain evidence="2">CL551</strain>
    </source>
</reference>
<name>A0A9N9JQB3_9GLOM</name>
<dbReference type="EMBL" id="CAJVPV010062828">
    <property type="protein sequence ID" value="CAG8792297.1"/>
    <property type="molecule type" value="Genomic_DNA"/>
</dbReference>
<feature type="compositionally biased region" description="Polar residues" evidence="1">
    <location>
        <begin position="15"/>
        <end position="31"/>
    </location>
</feature>
<dbReference type="AlphaFoldDB" id="A0A9N9JQB3"/>
<feature type="region of interest" description="Disordered" evidence="1">
    <location>
        <begin position="1"/>
        <end position="31"/>
    </location>
</feature>
<evidence type="ECO:0000313" key="2">
    <source>
        <dbReference type="EMBL" id="CAG8792297.1"/>
    </source>
</evidence>
<evidence type="ECO:0000256" key="1">
    <source>
        <dbReference type="SAM" id="MobiDB-lite"/>
    </source>
</evidence>
<proteinExistence type="predicted"/>
<protein>
    <submittedName>
        <fullName evidence="2">8699_t:CDS:1</fullName>
    </submittedName>
</protein>
<accession>A0A9N9JQB3</accession>
<feature type="non-terminal residue" evidence="2">
    <location>
        <position position="1"/>
    </location>
</feature>
<dbReference type="Proteomes" id="UP000789342">
    <property type="component" value="Unassembled WGS sequence"/>
</dbReference>
<sequence>GSGGANYPSAEYNEPTIQGSQGEASSWDPSASSYVEESRRVIIPVTQLEPAIYERYREYYMPSDDQTSYPRLMVVNRPYKPPISRKS</sequence>
<feature type="non-terminal residue" evidence="2">
    <location>
        <position position="87"/>
    </location>
</feature>
<evidence type="ECO:0000313" key="3">
    <source>
        <dbReference type="Proteomes" id="UP000789342"/>
    </source>
</evidence>
<comment type="caution">
    <text evidence="2">The sequence shown here is derived from an EMBL/GenBank/DDBJ whole genome shotgun (WGS) entry which is preliminary data.</text>
</comment>
<gene>
    <name evidence="2" type="ORF">AMORRO_LOCUS18257</name>
</gene>